<dbReference type="InterPro" id="IPR000254">
    <property type="entry name" value="CBD"/>
</dbReference>
<feature type="domain" description="CBM1" evidence="9">
    <location>
        <begin position="16"/>
        <end position="50"/>
    </location>
</feature>
<keyword evidence="11" id="KW-1185">Reference proteome</keyword>
<dbReference type="GO" id="GO:0005576">
    <property type="term" value="C:extracellular region"/>
    <property type="evidence" value="ECO:0007669"/>
    <property type="project" value="InterPro"/>
</dbReference>
<dbReference type="PANTHER" id="PTHR34142">
    <property type="entry name" value="ENDO-BETA-1,4-GLUCANASE A"/>
    <property type="match status" value="1"/>
</dbReference>
<dbReference type="Gene3D" id="3.20.20.80">
    <property type="entry name" value="Glycosidases"/>
    <property type="match status" value="1"/>
</dbReference>
<dbReference type="SMART" id="SM00236">
    <property type="entry name" value="fCBD"/>
    <property type="match status" value="1"/>
</dbReference>
<dbReference type="InterPro" id="IPR035971">
    <property type="entry name" value="CBD_sf"/>
</dbReference>
<evidence type="ECO:0000313" key="10">
    <source>
        <dbReference type="EMBL" id="KAK2593451.1"/>
    </source>
</evidence>
<protein>
    <recommendedName>
        <fullName evidence="3">cellulase</fullName>
        <ecNumber evidence="3">3.2.1.4</ecNumber>
    </recommendedName>
</protein>
<dbReference type="SUPFAM" id="SSF57180">
    <property type="entry name" value="Cellulose-binding domain"/>
    <property type="match status" value="1"/>
</dbReference>
<evidence type="ECO:0000256" key="2">
    <source>
        <dbReference type="ARBA" id="ARBA00005641"/>
    </source>
</evidence>
<dbReference type="GO" id="GO:0008810">
    <property type="term" value="F:cellulase activity"/>
    <property type="evidence" value="ECO:0007669"/>
    <property type="project" value="UniProtKB-EC"/>
</dbReference>
<evidence type="ECO:0000313" key="11">
    <source>
        <dbReference type="Proteomes" id="UP001251528"/>
    </source>
</evidence>
<evidence type="ECO:0000256" key="6">
    <source>
        <dbReference type="ARBA" id="ARBA00023295"/>
    </source>
</evidence>
<dbReference type="PANTHER" id="PTHR34142:SF1">
    <property type="entry name" value="GLYCOSIDE HYDROLASE FAMILY 5 DOMAIN-CONTAINING PROTEIN"/>
    <property type="match status" value="1"/>
</dbReference>
<reference evidence="10" key="1">
    <citation type="submission" date="2023-06" db="EMBL/GenBank/DDBJ databases">
        <title>Conoideocrella luteorostrata (Hypocreales: Clavicipitaceae), a potential biocontrol fungus for elongate hemlock scale in United States Christmas tree production areas.</title>
        <authorList>
            <person name="Barrett H."/>
            <person name="Lovett B."/>
            <person name="Macias A.M."/>
            <person name="Stajich J.E."/>
            <person name="Kasson M.T."/>
        </authorList>
    </citation>
    <scope>NUCLEOTIDE SEQUENCE</scope>
    <source>
        <strain evidence="10">ARSEF 14590</strain>
    </source>
</reference>
<organism evidence="10 11">
    <name type="scientific">Conoideocrella luteorostrata</name>
    <dbReference type="NCBI Taxonomy" id="1105319"/>
    <lineage>
        <taxon>Eukaryota</taxon>
        <taxon>Fungi</taxon>
        <taxon>Dikarya</taxon>
        <taxon>Ascomycota</taxon>
        <taxon>Pezizomycotina</taxon>
        <taxon>Sordariomycetes</taxon>
        <taxon>Hypocreomycetidae</taxon>
        <taxon>Hypocreales</taxon>
        <taxon>Clavicipitaceae</taxon>
        <taxon>Conoideocrella</taxon>
    </lineage>
</organism>
<evidence type="ECO:0000256" key="3">
    <source>
        <dbReference type="ARBA" id="ARBA00012601"/>
    </source>
</evidence>
<gene>
    <name evidence="10" type="ORF">QQS21_008824</name>
</gene>
<dbReference type="AlphaFoldDB" id="A0AAJ0CMH7"/>
<evidence type="ECO:0000256" key="7">
    <source>
        <dbReference type="RuleBase" id="RU361153"/>
    </source>
</evidence>
<comment type="catalytic activity">
    <reaction evidence="1">
        <text>Endohydrolysis of (1-&gt;4)-beta-D-glucosidic linkages in cellulose, lichenin and cereal beta-D-glucans.</text>
        <dbReference type="EC" id="3.2.1.4"/>
    </reaction>
</comment>
<dbReference type="Pfam" id="PF00734">
    <property type="entry name" value="CBM_1"/>
    <property type="match status" value="1"/>
</dbReference>
<comment type="caution">
    <text evidence="10">The sequence shown here is derived from an EMBL/GenBank/DDBJ whole genome shotgun (WGS) entry which is preliminary data.</text>
</comment>
<dbReference type="SUPFAM" id="SSF51445">
    <property type="entry name" value="(Trans)glycosidases"/>
    <property type="match status" value="1"/>
</dbReference>
<name>A0AAJ0CMH7_9HYPO</name>
<sequence length="415" mass="46506">MRYIISLLALTVEALGQAGAFDQCGGKDWSDICIAGYTCTFINDEYSQCLSGTAVSAKFRSRGVIKSATVTGNMNNSRPRNSARNSEGRLKWLGVSESAAERGQGKYPGVWGEDFRFPNENAIDALIDEGYNIFRVPFAMERVAYPSMTSSLQTDYLNNLTSIINFITKKGKHAILEPHNFGRYNINDDDNFTAALKWMKGIFGNHSDVFKDTAVFKTFWENLARAFRDNDRVIFTTNNDFRGIDQDSVLQFNQAAIDGIRASGAREQYIMVEGNAWFGARKWISTNDNLKQLRDPQGKIIYEIHQYLDVAGAGIKDDCMTSTIGRDRVASTTRWLRDNKKVGIIGEFAAGANPQCKQAVAGLLDHLQANSDVWMGALWWAAGPWDSEEGRRFSFEPPNGVGFKYYNTLLQKYLP</sequence>
<feature type="signal peptide" evidence="8">
    <location>
        <begin position="1"/>
        <end position="20"/>
    </location>
</feature>
<dbReference type="InterPro" id="IPR017853">
    <property type="entry name" value="GH"/>
</dbReference>
<accession>A0AAJ0CMH7</accession>
<keyword evidence="4 8" id="KW-0732">Signal</keyword>
<evidence type="ECO:0000256" key="4">
    <source>
        <dbReference type="ARBA" id="ARBA00022729"/>
    </source>
</evidence>
<dbReference type="EC" id="3.2.1.4" evidence="3"/>
<dbReference type="GO" id="GO:0009251">
    <property type="term" value="P:glucan catabolic process"/>
    <property type="evidence" value="ECO:0007669"/>
    <property type="project" value="TreeGrafter"/>
</dbReference>
<dbReference type="Proteomes" id="UP001251528">
    <property type="component" value="Unassembled WGS sequence"/>
</dbReference>
<dbReference type="InterPro" id="IPR001547">
    <property type="entry name" value="Glyco_hydro_5"/>
</dbReference>
<dbReference type="PROSITE" id="PS51164">
    <property type="entry name" value="CBM1_2"/>
    <property type="match status" value="1"/>
</dbReference>
<dbReference type="EMBL" id="JASWJB010000210">
    <property type="protein sequence ID" value="KAK2593451.1"/>
    <property type="molecule type" value="Genomic_DNA"/>
</dbReference>
<evidence type="ECO:0000256" key="5">
    <source>
        <dbReference type="ARBA" id="ARBA00022801"/>
    </source>
</evidence>
<evidence type="ECO:0000256" key="8">
    <source>
        <dbReference type="SAM" id="SignalP"/>
    </source>
</evidence>
<dbReference type="Pfam" id="PF00150">
    <property type="entry name" value="Cellulase"/>
    <property type="match status" value="1"/>
</dbReference>
<comment type="similarity">
    <text evidence="2 7">Belongs to the glycosyl hydrolase 5 (cellulase A) family.</text>
</comment>
<feature type="chain" id="PRO_5042459402" description="cellulase" evidence="8">
    <location>
        <begin position="21"/>
        <end position="415"/>
    </location>
</feature>
<evidence type="ECO:0000256" key="1">
    <source>
        <dbReference type="ARBA" id="ARBA00000966"/>
    </source>
</evidence>
<proteinExistence type="inferred from homology"/>
<keyword evidence="5 7" id="KW-0378">Hydrolase</keyword>
<dbReference type="GO" id="GO:0030248">
    <property type="term" value="F:cellulose binding"/>
    <property type="evidence" value="ECO:0007669"/>
    <property type="project" value="InterPro"/>
</dbReference>
<keyword evidence="6 7" id="KW-0326">Glycosidase</keyword>
<evidence type="ECO:0000259" key="9">
    <source>
        <dbReference type="PROSITE" id="PS51164"/>
    </source>
</evidence>